<reference evidence="1 2" key="1">
    <citation type="submission" date="2017-07" db="EMBL/GenBank/DDBJ databases">
        <title>Phylogenetic study on the rhizospheric bacterium Ochrobactrum sp. A44.</title>
        <authorList>
            <person name="Krzyzanowska D.M."/>
            <person name="Ossowicki A."/>
            <person name="Rajewska M."/>
            <person name="Maciag T."/>
            <person name="Kaczynski Z."/>
            <person name="Czerwicka M."/>
            <person name="Jafra S."/>
        </authorList>
    </citation>
    <scope>NUCLEOTIDE SEQUENCE [LARGE SCALE GENOMIC DNA]</scope>
    <source>
        <strain evidence="1 2">PR17</strain>
    </source>
</reference>
<dbReference type="EMBL" id="NNRK01000031">
    <property type="protein sequence ID" value="OYR11715.1"/>
    <property type="molecule type" value="Genomic_DNA"/>
</dbReference>
<organism evidence="1 2">
    <name type="scientific">Brucella rhizosphaerae</name>
    <dbReference type="NCBI Taxonomy" id="571254"/>
    <lineage>
        <taxon>Bacteria</taxon>
        <taxon>Pseudomonadati</taxon>
        <taxon>Pseudomonadota</taxon>
        <taxon>Alphaproteobacteria</taxon>
        <taxon>Hyphomicrobiales</taxon>
        <taxon>Brucellaceae</taxon>
        <taxon>Brucella/Ochrobactrum group</taxon>
        <taxon>Brucella</taxon>
    </lineage>
</organism>
<evidence type="ECO:0000313" key="2">
    <source>
        <dbReference type="Proteomes" id="UP000216345"/>
    </source>
</evidence>
<name>A0A256FA29_9HYPH</name>
<comment type="caution">
    <text evidence="1">The sequence shown here is derived from an EMBL/GenBank/DDBJ whole genome shotgun (WGS) entry which is preliminary data.</text>
</comment>
<protein>
    <submittedName>
        <fullName evidence="1">Uncharacterized protein</fullName>
    </submittedName>
</protein>
<dbReference type="AlphaFoldDB" id="A0A256FA29"/>
<proteinExistence type="predicted"/>
<gene>
    <name evidence="1" type="ORF">CEV32_1247</name>
</gene>
<sequence>MDAVENAFYTAGEIAPEGLIQYKNPFDEWAKKFVLFHK</sequence>
<keyword evidence="2" id="KW-1185">Reference proteome</keyword>
<dbReference type="Proteomes" id="UP000216345">
    <property type="component" value="Unassembled WGS sequence"/>
</dbReference>
<accession>A0A256FA29</accession>
<evidence type="ECO:0000313" key="1">
    <source>
        <dbReference type="EMBL" id="OYR11715.1"/>
    </source>
</evidence>